<dbReference type="RefSeq" id="WP_378136870.1">
    <property type="nucleotide sequence ID" value="NZ_JBHSMI010000029.1"/>
</dbReference>
<dbReference type="PANTHER" id="PTHR43308">
    <property type="entry name" value="OUTER MEMBRANE PROTEIN ALPHA-RELATED"/>
    <property type="match status" value="1"/>
</dbReference>
<name>A0ABW0HX15_9BACL</name>
<gene>
    <name evidence="3" type="ORF">ACFPOF_22630</name>
</gene>
<reference evidence="4" key="1">
    <citation type="journal article" date="2019" name="Int. J. Syst. Evol. Microbiol.">
        <title>The Global Catalogue of Microorganisms (GCM) 10K type strain sequencing project: providing services to taxonomists for standard genome sequencing and annotation.</title>
        <authorList>
            <consortium name="The Broad Institute Genomics Platform"/>
            <consortium name="The Broad Institute Genome Sequencing Center for Infectious Disease"/>
            <person name="Wu L."/>
            <person name="Ma J."/>
        </authorList>
    </citation>
    <scope>NUCLEOTIDE SEQUENCE [LARGE SCALE GENOMIC DNA]</scope>
    <source>
        <strain evidence="4">CGMCC 1.18575</strain>
    </source>
</reference>
<feature type="region of interest" description="Disordered" evidence="1">
    <location>
        <begin position="216"/>
        <end position="248"/>
    </location>
</feature>
<feature type="domain" description="SLH" evidence="2">
    <location>
        <begin position="184"/>
        <end position="279"/>
    </location>
</feature>
<dbReference type="PROSITE" id="PS51272">
    <property type="entry name" value="SLH"/>
    <property type="match status" value="3"/>
</dbReference>
<dbReference type="InterPro" id="IPR051465">
    <property type="entry name" value="Cell_Envelope_Struct_Comp"/>
</dbReference>
<dbReference type="PANTHER" id="PTHR43308:SF1">
    <property type="entry name" value="OUTER MEMBRANE PROTEIN ALPHA"/>
    <property type="match status" value="1"/>
</dbReference>
<evidence type="ECO:0000256" key="1">
    <source>
        <dbReference type="SAM" id="MobiDB-lite"/>
    </source>
</evidence>
<sequence length="430" mass="46661">MAHKQSMLKKTAATTLALTMLVGGTTGLMASAHDKDDKNKSNKKSIRLDFGDLNTKEWKWAYDHVIRLAAQGVFNGYEDGSFKPKSSVSRIEALVAAVRLLGLKDEAEKPENMNAKLNFKDFDQLKKKYGWAVGYVTVALENDLFSENDTSIQPEKAASRLWASVLLVKAMKLEGEAKKKMDSVLPFKDAGDIPAGSVGYVAVALEKNLITGIDAPVNKKDRDDDDRDDDHDGDHKHKGNSDSSAYSKVFLPNKPVTRAELATLLDRVDQQLPENGNAQAINGTITAINGNTLTVKKADNTSVNVIADANVFIFRKEVKSPLSSLQVGDQALVRTFEGKAVFIEVTKTVETPVFTLNDAGKISNITLNAQGKIATLTIVKMVNGTQQTTIYNVDAVNLKVTGNNGILSTDLNVVVRGNNGVIQEIIVVTA</sequence>
<evidence type="ECO:0000313" key="4">
    <source>
        <dbReference type="Proteomes" id="UP001596113"/>
    </source>
</evidence>
<protein>
    <submittedName>
        <fullName evidence="3">S-layer homology domain-containing protein</fullName>
    </submittedName>
</protein>
<comment type="caution">
    <text evidence="3">The sequence shown here is derived from an EMBL/GenBank/DDBJ whole genome shotgun (WGS) entry which is preliminary data.</text>
</comment>
<feature type="domain" description="SLH" evidence="2">
    <location>
        <begin position="48"/>
        <end position="111"/>
    </location>
</feature>
<keyword evidence="4" id="KW-1185">Reference proteome</keyword>
<dbReference type="InterPro" id="IPR001119">
    <property type="entry name" value="SLH_dom"/>
</dbReference>
<dbReference type="Proteomes" id="UP001596113">
    <property type="component" value="Unassembled WGS sequence"/>
</dbReference>
<evidence type="ECO:0000313" key="3">
    <source>
        <dbReference type="EMBL" id="MFC5405549.1"/>
    </source>
</evidence>
<dbReference type="EMBL" id="JBHSMI010000029">
    <property type="protein sequence ID" value="MFC5405549.1"/>
    <property type="molecule type" value="Genomic_DNA"/>
</dbReference>
<dbReference type="Pfam" id="PF00395">
    <property type="entry name" value="SLH"/>
    <property type="match status" value="1"/>
</dbReference>
<evidence type="ECO:0000259" key="2">
    <source>
        <dbReference type="PROSITE" id="PS51272"/>
    </source>
</evidence>
<organism evidence="3 4">
    <name type="scientific">Cohnella soli</name>
    <dbReference type="NCBI Taxonomy" id="425005"/>
    <lineage>
        <taxon>Bacteria</taxon>
        <taxon>Bacillati</taxon>
        <taxon>Bacillota</taxon>
        <taxon>Bacilli</taxon>
        <taxon>Bacillales</taxon>
        <taxon>Paenibacillaceae</taxon>
        <taxon>Cohnella</taxon>
    </lineage>
</organism>
<feature type="domain" description="SLH" evidence="2">
    <location>
        <begin position="119"/>
        <end position="181"/>
    </location>
</feature>
<accession>A0ABW0HX15</accession>
<proteinExistence type="predicted"/>